<keyword evidence="1" id="KW-0472">Membrane</keyword>
<reference evidence="2" key="1">
    <citation type="journal article" date="2018" name="Mol. Phylogenet. Evol.">
        <title>Phylogeny, evolution and mitochondrial gene order rearrangement in scale worms (Aphroditiformia, Annelida).</title>
        <authorList>
            <person name="Zhang Y."/>
            <person name="Sun J."/>
            <person name="Rouse G.W."/>
            <person name="Wiklund H."/>
            <person name="Pleijel F."/>
            <person name="Watanabe H.K."/>
            <person name="Chen C."/>
            <person name="Qian P.-Y."/>
            <person name="Qiu J.-W."/>
        </authorList>
    </citation>
    <scope>NUCLEOTIDE SEQUENCE</scope>
</reference>
<keyword evidence="2" id="KW-0496">Mitochondrion</keyword>
<dbReference type="EMBL" id="KY753833">
    <property type="protein sequence ID" value="AVW86169.1"/>
    <property type="molecule type" value="Genomic_DNA"/>
</dbReference>
<dbReference type="AlphaFoldDB" id="A0A343W6E7"/>
<evidence type="ECO:0000256" key="1">
    <source>
        <dbReference type="SAM" id="Phobius"/>
    </source>
</evidence>
<protein>
    <submittedName>
        <fullName evidence="2">NADH dehydrogenase subunit 6</fullName>
    </submittedName>
</protein>
<accession>A0A343W6E7</accession>
<sequence length="158" mass="17783">MILWIMTSLMFSFSVSMMLSTSPLILGLWVMIIALLVALICSMLTSSWFSFILFLIYIGGLLVMFAYFSALTPNQPLHISMMTLMLLLTMFSYLYVSYSMNLPNNSNLPLMMNNMTMTMLYMPSFSALMLILGAVLFIALVAVVKVSSSYLGPLRPFM</sequence>
<feature type="transmembrane region" description="Helical" evidence="1">
    <location>
        <begin position="119"/>
        <end position="144"/>
    </location>
</feature>
<evidence type="ECO:0000313" key="2">
    <source>
        <dbReference type="EMBL" id="AVW86169.1"/>
    </source>
</evidence>
<geneLocation type="mitochondrion" evidence="2"/>
<organism evidence="2">
    <name type="scientific">Laetmonice producta</name>
    <dbReference type="NCBI Taxonomy" id="2153329"/>
    <lineage>
        <taxon>Eukaryota</taxon>
        <taxon>Metazoa</taxon>
        <taxon>Spiralia</taxon>
        <taxon>Lophotrochozoa</taxon>
        <taxon>Annelida</taxon>
        <taxon>Polychaeta</taxon>
        <taxon>Errantia</taxon>
        <taxon>Phyllodocida</taxon>
        <taxon>Aphroditidae</taxon>
        <taxon>Laetmonice</taxon>
    </lineage>
</organism>
<name>A0A343W6E7_9ANNE</name>
<feature type="transmembrane region" description="Helical" evidence="1">
    <location>
        <begin position="20"/>
        <end position="41"/>
    </location>
</feature>
<keyword evidence="1" id="KW-1133">Transmembrane helix</keyword>
<keyword evidence="1" id="KW-0812">Transmembrane</keyword>
<feature type="transmembrane region" description="Helical" evidence="1">
    <location>
        <begin position="77"/>
        <end position="98"/>
    </location>
</feature>
<proteinExistence type="predicted"/>
<gene>
    <name evidence="2" type="primary">ND6</name>
</gene>
<feature type="transmembrane region" description="Helical" evidence="1">
    <location>
        <begin position="48"/>
        <end position="71"/>
    </location>
</feature>